<gene>
    <name evidence="1" type="ORF">S06H3_12271</name>
</gene>
<name>X1KIZ6_9ZZZZ</name>
<reference evidence="1" key="1">
    <citation type="journal article" date="2014" name="Front. Microbiol.">
        <title>High frequency of phylogenetically diverse reductive dehalogenase-homologous genes in deep subseafloor sedimentary metagenomes.</title>
        <authorList>
            <person name="Kawai M."/>
            <person name="Futagami T."/>
            <person name="Toyoda A."/>
            <person name="Takaki Y."/>
            <person name="Nishi S."/>
            <person name="Hori S."/>
            <person name="Arai W."/>
            <person name="Tsubouchi T."/>
            <person name="Morono Y."/>
            <person name="Uchiyama I."/>
            <person name="Ito T."/>
            <person name="Fujiyama A."/>
            <person name="Inagaki F."/>
            <person name="Takami H."/>
        </authorList>
    </citation>
    <scope>NUCLEOTIDE SEQUENCE</scope>
    <source>
        <strain evidence="1">Expedition CK06-06</strain>
    </source>
</reference>
<feature type="non-terminal residue" evidence="1">
    <location>
        <position position="98"/>
    </location>
</feature>
<dbReference type="AlphaFoldDB" id="X1KIZ6"/>
<comment type="caution">
    <text evidence="1">The sequence shown here is derived from an EMBL/GenBank/DDBJ whole genome shotgun (WGS) entry which is preliminary data.</text>
</comment>
<dbReference type="EMBL" id="BARV01006014">
    <property type="protein sequence ID" value="GAI06668.1"/>
    <property type="molecule type" value="Genomic_DNA"/>
</dbReference>
<accession>X1KIZ6</accession>
<evidence type="ECO:0000313" key="1">
    <source>
        <dbReference type="EMBL" id="GAI06668.1"/>
    </source>
</evidence>
<protein>
    <submittedName>
        <fullName evidence="1">Uncharacterized protein</fullName>
    </submittedName>
</protein>
<organism evidence="1">
    <name type="scientific">marine sediment metagenome</name>
    <dbReference type="NCBI Taxonomy" id="412755"/>
    <lineage>
        <taxon>unclassified sequences</taxon>
        <taxon>metagenomes</taxon>
        <taxon>ecological metagenomes</taxon>
    </lineage>
</organism>
<proteinExistence type="predicted"/>
<sequence>MNTPNDMDKPTIPRVIYNEFSSEPEEKLDEPTSYPKEIAPVAGFAGFYMILTTYGSGEDNLEVMFGNINDRDTVFNFRIIELTQQWTQGGTWSAYSGD</sequence>